<dbReference type="Proteomes" id="UP000499080">
    <property type="component" value="Unassembled WGS sequence"/>
</dbReference>
<evidence type="ECO:0000313" key="2">
    <source>
        <dbReference type="Proteomes" id="UP000499080"/>
    </source>
</evidence>
<organism evidence="1 2">
    <name type="scientific">Araneus ventricosus</name>
    <name type="common">Orbweaver spider</name>
    <name type="synonym">Epeira ventricosa</name>
    <dbReference type="NCBI Taxonomy" id="182803"/>
    <lineage>
        <taxon>Eukaryota</taxon>
        <taxon>Metazoa</taxon>
        <taxon>Ecdysozoa</taxon>
        <taxon>Arthropoda</taxon>
        <taxon>Chelicerata</taxon>
        <taxon>Arachnida</taxon>
        <taxon>Araneae</taxon>
        <taxon>Araneomorphae</taxon>
        <taxon>Entelegynae</taxon>
        <taxon>Araneoidea</taxon>
        <taxon>Araneidae</taxon>
        <taxon>Araneus</taxon>
    </lineage>
</organism>
<name>A0A4Y2QZZ4_ARAVE</name>
<gene>
    <name evidence="1" type="ORF">AVEN_109551_1</name>
</gene>
<comment type="caution">
    <text evidence="1">The sequence shown here is derived from an EMBL/GenBank/DDBJ whole genome shotgun (WGS) entry which is preliminary data.</text>
</comment>
<evidence type="ECO:0000313" key="1">
    <source>
        <dbReference type="EMBL" id="GBN68898.1"/>
    </source>
</evidence>
<dbReference type="EMBL" id="BGPR01015352">
    <property type="protein sequence ID" value="GBN68898.1"/>
    <property type="molecule type" value="Genomic_DNA"/>
</dbReference>
<keyword evidence="2" id="KW-1185">Reference proteome</keyword>
<accession>A0A4Y2QZZ4</accession>
<reference evidence="1 2" key="1">
    <citation type="journal article" date="2019" name="Sci. Rep.">
        <title>Orb-weaving spider Araneus ventricosus genome elucidates the spidroin gene catalogue.</title>
        <authorList>
            <person name="Kono N."/>
            <person name="Nakamura H."/>
            <person name="Ohtoshi R."/>
            <person name="Moran D.A.P."/>
            <person name="Shinohara A."/>
            <person name="Yoshida Y."/>
            <person name="Fujiwara M."/>
            <person name="Mori M."/>
            <person name="Tomita M."/>
            <person name="Arakawa K."/>
        </authorList>
    </citation>
    <scope>NUCLEOTIDE SEQUENCE [LARGE SCALE GENOMIC DNA]</scope>
</reference>
<protein>
    <submittedName>
        <fullName evidence="1">Uncharacterized protein</fullName>
    </submittedName>
</protein>
<proteinExistence type="predicted"/>
<sequence length="102" mass="11779">MMYGLIADQVEKELLRYDGLFVIPYPIQFPFKGTPQIWDENPSYKTQCPNNCHDVTVSWLIRVGSAFLGWSEYFVCDSLSYSLTPSLMYGLIADQVEKELQE</sequence>
<dbReference type="AlphaFoldDB" id="A0A4Y2QZZ4"/>